<gene>
    <name evidence="3" type="ORF">SAMN04490239_1707</name>
</gene>
<name>A0A1H4MBK6_9NOCA</name>
<evidence type="ECO:0000313" key="4">
    <source>
        <dbReference type="Proteomes" id="UP000183561"/>
    </source>
</evidence>
<dbReference type="AlphaFoldDB" id="A0A1H4MBK6"/>
<keyword evidence="4" id="KW-1185">Reference proteome</keyword>
<evidence type="ECO:0000313" key="3">
    <source>
        <dbReference type="EMBL" id="SEB79925.1"/>
    </source>
</evidence>
<accession>A0A1H4MBK6</accession>
<evidence type="ECO:0000256" key="1">
    <source>
        <dbReference type="SAM" id="MobiDB-lite"/>
    </source>
</evidence>
<evidence type="ECO:0000259" key="2">
    <source>
        <dbReference type="Pfam" id="PF13577"/>
    </source>
</evidence>
<dbReference type="EMBL" id="FNSV01000005">
    <property type="protein sequence ID" value="SEB79925.1"/>
    <property type="molecule type" value="Genomic_DNA"/>
</dbReference>
<sequence length="221" mass="24662">MMTAGEHAETGPPDTSGPTPYSTKAKTRMDSYLADRRAIDDLMTGWIRRDLAQWDAMRELFHPDGVIEITWFTGLFTDFVDASARMGESDLRTKHVITSPVVTFRGDRAVAETNAMVVAENVALKLGCLSHNRFLDRVEKRDGIWKIVDRRSIYDMGSFTFPCGIVDIDADTTTKYPPEYAALAYLLDKSGFPVTGAFATKGSDLEASIKHSAQLWLEDKQ</sequence>
<dbReference type="CDD" id="cd00531">
    <property type="entry name" value="NTF2_like"/>
    <property type="match status" value="1"/>
</dbReference>
<dbReference type="Pfam" id="PF13577">
    <property type="entry name" value="SnoaL_4"/>
    <property type="match status" value="1"/>
</dbReference>
<proteinExistence type="predicted"/>
<dbReference type="SUPFAM" id="SSF54427">
    <property type="entry name" value="NTF2-like"/>
    <property type="match status" value="1"/>
</dbReference>
<reference evidence="4" key="1">
    <citation type="submission" date="2016-10" db="EMBL/GenBank/DDBJ databases">
        <authorList>
            <person name="Varghese N."/>
            <person name="Submissions S."/>
        </authorList>
    </citation>
    <scope>NUCLEOTIDE SEQUENCE [LARGE SCALE GENOMIC DNA]</scope>
    <source>
        <strain evidence="4">DSM 44498</strain>
    </source>
</reference>
<dbReference type="Gene3D" id="3.10.450.50">
    <property type="match status" value="1"/>
</dbReference>
<organism evidence="3 4">
    <name type="scientific">Rhodococcus koreensis</name>
    <dbReference type="NCBI Taxonomy" id="99653"/>
    <lineage>
        <taxon>Bacteria</taxon>
        <taxon>Bacillati</taxon>
        <taxon>Actinomycetota</taxon>
        <taxon>Actinomycetes</taxon>
        <taxon>Mycobacteriales</taxon>
        <taxon>Nocardiaceae</taxon>
        <taxon>Rhodococcus</taxon>
    </lineage>
</organism>
<feature type="domain" description="SnoaL-like" evidence="2">
    <location>
        <begin position="32"/>
        <end position="151"/>
    </location>
</feature>
<dbReference type="InterPro" id="IPR032710">
    <property type="entry name" value="NTF2-like_dom_sf"/>
</dbReference>
<dbReference type="InterPro" id="IPR037401">
    <property type="entry name" value="SnoaL-like"/>
</dbReference>
<protein>
    <submittedName>
        <fullName evidence="3">SnoaL-like domain-containing protein</fullName>
    </submittedName>
</protein>
<dbReference type="Proteomes" id="UP000183561">
    <property type="component" value="Unassembled WGS sequence"/>
</dbReference>
<feature type="region of interest" description="Disordered" evidence="1">
    <location>
        <begin position="1"/>
        <end position="26"/>
    </location>
</feature>